<dbReference type="InterPro" id="IPR038501">
    <property type="entry name" value="Spore_GerAC_C_sf"/>
</dbReference>
<proteinExistence type="inferred from homology"/>
<evidence type="ECO:0000256" key="5">
    <source>
        <dbReference type="ARBA" id="ARBA00023136"/>
    </source>
</evidence>
<evidence type="ECO:0000256" key="2">
    <source>
        <dbReference type="ARBA" id="ARBA00007886"/>
    </source>
</evidence>
<dbReference type="Proteomes" id="UP000217696">
    <property type="component" value="Chromosome"/>
</dbReference>
<keyword evidence="7" id="KW-0449">Lipoprotein</keyword>
<reference evidence="10 11" key="1">
    <citation type="submission" date="2015-12" db="EMBL/GenBank/DDBJ databases">
        <title>Genome sequence of Aneurinibacillus soli.</title>
        <authorList>
            <person name="Lee J.S."/>
            <person name="Lee K.C."/>
            <person name="Kim K.K."/>
            <person name="Lee B.W."/>
        </authorList>
    </citation>
    <scope>NUCLEOTIDE SEQUENCE [LARGE SCALE GENOMIC DNA]</scope>
    <source>
        <strain evidence="10 11">CB4</strain>
    </source>
</reference>
<dbReference type="OrthoDB" id="9816067at2"/>
<evidence type="ECO:0000313" key="11">
    <source>
        <dbReference type="Proteomes" id="UP000217696"/>
    </source>
</evidence>
<feature type="domain" description="Spore germination protein N-terminal" evidence="9">
    <location>
        <begin position="32"/>
        <end position="203"/>
    </location>
</feature>
<evidence type="ECO:0000256" key="6">
    <source>
        <dbReference type="ARBA" id="ARBA00023139"/>
    </source>
</evidence>
<evidence type="ECO:0000313" key="10">
    <source>
        <dbReference type="EMBL" id="BAU26746.1"/>
    </source>
</evidence>
<dbReference type="RefSeq" id="WP_096463762.1">
    <property type="nucleotide sequence ID" value="NZ_AP017312.1"/>
</dbReference>
<dbReference type="InterPro" id="IPR057336">
    <property type="entry name" value="GerAC_N"/>
</dbReference>
<keyword evidence="5" id="KW-0472">Membrane</keyword>
<dbReference type="AlphaFoldDB" id="A0A0U5ASE0"/>
<dbReference type="GO" id="GO:0016020">
    <property type="term" value="C:membrane"/>
    <property type="evidence" value="ECO:0007669"/>
    <property type="project" value="UniProtKB-SubCell"/>
</dbReference>
<keyword evidence="3" id="KW-0309">Germination</keyword>
<evidence type="ECO:0000256" key="4">
    <source>
        <dbReference type="ARBA" id="ARBA00022729"/>
    </source>
</evidence>
<accession>A0A0U5ASE0</accession>
<keyword evidence="4" id="KW-0732">Signal</keyword>
<organism evidence="10 11">
    <name type="scientific">Aneurinibacillus soli</name>
    <dbReference type="NCBI Taxonomy" id="1500254"/>
    <lineage>
        <taxon>Bacteria</taxon>
        <taxon>Bacillati</taxon>
        <taxon>Bacillota</taxon>
        <taxon>Bacilli</taxon>
        <taxon>Bacillales</taxon>
        <taxon>Paenibacillaceae</taxon>
        <taxon>Aneurinibacillus group</taxon>
        <taxon>Aneurinibacillus</taxon>
    </lineage>
</organism>
<dbReference type="Pfam" id="PF25198">
    <property type="entry name" value="Spore_GerAC_N"/>
    <property type="match status" value="1"/>
</dbReference>
<dbReference type="Gene3D" id="6.20.190.10">
    <property type="entry name" value="Nutrient germinant receptor protein C, domain 1"/>
    <property type="match status" value="1"/>
</dbReference>
<dbReference type="NCBIfam" id="TIGR02887">
    <property type="entry name" value="spore_ger_x_C"/>
    <property type="match status" value="1"/>
</dbReference>
<dbReference type="InterPro" id="IPR008844">
    <property type="entry name" value="Spore_GerAC-like"/>
</dbReference>
<protein>
    <submittedName>
        <fullName evidence="10">Spore germination protein B3</fullName>
    </submittedName>
</protein>
<keyword evidence="6" id="KW-0564">Palmitate</keyword>
<dbReference type="PROSITE" id="PS51257">
    <property type="entry name" value="PROKAR_LIPOPROTEIN"/>
    <property type="match status" value="1"/>
</dbReference>
<evidence type="ECO:0000259" key="8">
    <source>
        <dbReference type="Pfam" id="PF05504"/>
    </source>
</evidence>
<dbReference type="Pfam" id="PF05504">
    <property type="entry name" value="Spore_GerAC"/>
    <property type="match status" value="1"/>
</dbReference>
<dbReference type="GO" id="GO:0009847">
    <property type="term" value="P:spore germination"/>
    <property type="evidence" value="ECO:0007669"/>
    <property type="project" value="InterPro"/>
</dbReference>
<dbReference type="InterPro" id="IPR046953">
    <property type="entry name" value="Spore_GerAC-like_C"/>
</dbReference>
<dbReference type="PANTHER" id="PTHR35789:SF1">
    <property type="entry name" value="SPORE GERMINATION PROTEIN B3"/>
    <property type="match status" value="1"/>
</dbReference>
<evidence type="ECO:0000259" key="9">
    <source>
        <dbReference type="Pfam" id="PF25198"/>
    </source>
</evidence>
<keyword evidence="11" id="KW-1185">Reference proteome</keyword>
<comment type="similarity">
    <text evidence="2">Belongs to the GerABKC lipoprotein family.</text>
</comment>
<feature type="domain" description="Spore germination GerAC-like C-terminal" evidence="8">
    <location>
        <begin position="217"/>
        <end position="380"/>
    </location>
</feature>
<dbReference type="Gene3D" id="3.30.300.210">
    <property type="entry name" value="Nutrient germinant receptor protein C, domain 3"/>
    <property type="match status" value="1"/>
</dbReference>
<name>A0A0U5ASE0_9BACL</name>
<gene>
    <name evidence="10" type="primary">gerBC_4</name>
    <name evidence="10" type="ORF">CB4_00889</name>
</gene>
<evidence type="ECO:0000256" key="1">
    <source>
        <dbReference type="ARBA" id="ARBA00004635"/>
    </source>
</evidence>
<dbReference type="EMBL" id="AP017312">
    <property type="protein sequence ID" value="BAU26746.1"/>
    <property type="molecule type" value="Genomic_DNA"/>
</dbReference>
<evidence type="ECO:0000256" key="7">
    <source>
        <dbReference type="ARBA" id="ARBA00023288"/>
    </source>
</evidence>
<dbReference type="PANTHER" id="PTHR35789">
    <property type="entry name" value="SPORE GERMINATION PROTEIN B3"/>
    <property type="match status" value="1"/>
</dbReference>
<sequence length="399" mass="45578">MKRRAFFLWAMWLMVLPLLQGCGTSSGGLAVRELNRLNVVLASGVDYDEKKKQFVITIQSLKPAKEKNKPSSPDAVYIATASGNTVMEAARNLRAFTSGTLIWFHSKVIVLGKDVLKDNHLREVIDFFARNRENRYSSWVLIAQNSAKEIITSQAGSEIAISDELIGIISNQAEYAQSATLMFRDMMNSYTSPSRTFVTSIVRKTSQGKKSFIEIRGGAVVKNGVYETDLAPEELRSLRWIRKITDVEPGSVISIPLHKETTGDEAKTAVELRIQKRKPQVEIRNDIPHVSIELQTSATLMESDTEFNLKDPKTQEKLKKELDMFVQQNIQQLLTKMQKEKKTDVFAFDQLVHRQHKEYWRTHKKEWERIYPEIPVTVTIVWNNLRYGMITQLERGGAD</sequence>
<dbReference type="KEGG" id="asoc:CB4_00889"/>
<comment type="subcellular location">
    <subcellularLocation>
        <location evidence="1">Membrane</location>
        <topology evidence="1">Lipid-anchor</topology>
    </subcellularLocation>
</comment>
<evidence type="ECO:0000256" key="3">
    <source>
        <dbReference type="ARBA" id="ARBA00022544"/>
    </source>
</evidence>